<dbReference type="InterPro" id="IPR003489">
    <property type="entry name" value="RHF/RaiA"/>
</dbReference>
<dbReference type="GeneID" id="95358751"/>
<name>U2QHR6_9ACTN</name>
<dbReference type="GO" id="GO:0043024">
    <property type="term" value="F:ribosomal small subunit binding"/>
    <property type="evidence" value="ECO:0007669"/>
    <property type="project" value="TreeGrafter"/>
</dbReference>
<dbReference type="Pfam" id="PF02482">
    <property type="entry name" value="Ribosomal_S30AE"/>
    <property type="match status" value="1"/>
</dbReference>
<dbReference type="InterPro" id="IPR036567">
    <property type="entry name" value="RHF-like"/>
</dbReference>
<gene>
    <name evidence="6" type="primary">raiA</name>
    <name evidence="3" type="synonym">hpf</name>
    <name evidence="6" type="ORF">HMPREF0682_0628</name>
</gene>
<keyword evidence="1 3" id="KW-0963">Cytoplasm</keyword>
<feature type="region of interest" description="Disordered" evidence="4">
    <location>
        <begin position="96"/>
        <end position="124"/>
    </location>
</feature>
<evidence type="ECO:0000256" key="1">
    <source>
        <dbReference type="ARBA" id="ARBA00022490"/>
    </source>
</evidence>
<dbReference type="PANTHER" id="PTHR33231">
    <property type="entry name" value="30S RIBOSOMAL PROTEIN"/>
    <property type="match status" value="1"/>
</dbReference>
<organism evidence="6 7">
    <name type="scientific">Propionibacterium acidifaciens F0233</name>
    <dbReference type="NCBI Taxonomy" id="553198"/>
    <lineage>
        <taxon>Bacteria</taxon>
        <taxon>Bacillati</taxon>
        <taxon>Actinomycetota</taxon>
        <taxon>Actinomycetes</taxon>
        <taxon>Propionibacteriales</taxon>
        <taxon>Propionibacteriaceae</taxon>
        <taxon>Propionibacterium</taxon>
    </lineage>
</organism>
<evidence type="ECO:0000259" key="5">
    <source>
        <dbReference type="Pfam" id="PF16321"/>
    </source>
</evidence>
<dbReference type="GO" id="GO:0045900">
    <property type="term" value="P:negative regulation of translational elongation"/>
    <property type="evidence" value="ECO:0007669"/>
    <property type="project" value="TreeGrafter"/>
</dbReference>
<feature type="compositionally biased region" description="Low complexity" evidence="4">
    <location>
        <begin position="111"/>
        <end position="121"/>
    </location>
</feature>
<dbReference type="NCBIfam" id="TIGR00741">
    <property type="entry name" value="yfiA"/>
    <property type="match status" value="1"/>
</dbReference>
<dbReference type="OrthoDB" id="9794975at2"/>
<accession>U2QHR6</accession>
<feature type="compositionally biased region" description="Basic residues" evidence="4">
    <location>
        <begin position="96"/>
        <end position="105"/>
    </location>
</feature>
<dbReference type="RefSeq" id="WP_021797519.1">
    <property type="nucleotide sequence ID" value="NZ_ACVN02000175.1"/>
</dbReference>
<evidence type="ECO:0000256" key="2">
    <source>
        <dbReference type="ARBA" id="ARBA00022845"/>
    </source>
</evidence>
<comment type="subcellular location">
    <subcellularLocation>
        <location evidence="3">Cytoplasm</location>
    </subcellularLocation>
</comment>
<dbReference type="Gene3D" id="3.30.505.50">
    <property type="entry name" value="Sigma 54 modulation/S30EA ribosomal protein, C-terminal domain"/>
    <property type="match status" value="1"/>
</dbReference>
<dbReference type="GO" id="GO:0022627">
    <property type="term" value="C:cytosolic small ribosomal subunit"/>
    <property type="evidence" value="ECO:0007669"/>
    <property type="project" value="TreeGrafter"/>
</dbReference>
<evidence type="ECO:0000313" key="7">
    <source>
        <dbReference type="Proteomes" id="UP000017052"/>
    </source>
</evidence>
<dbReference type="HAMAP" id="MF_00839">
    <property type="entry name" value="HPF"/>
    <property type="match status" value="1"/>
</dbReference>
<comment type="function">
    <text evidence="3">Required for dimerization of active 70S ribosomes into 100S ribosomes in stationary phase; 100S ribosomes are translationally inactive and sometimes present during exponential growth.</text>
</comment>
<dbReference type="AlphaFoldDB" id="U2QHR6"/>
<dbReference type="CDD" id="cd00552">
    <property type="entry name" value="RaiA"/>
    <property type="match status" value="1"/>
</dbReference>
<keyword evidence="2 3" id="KW-0810">Translation regulation</keyword>
<comment type="similarity">
    <text evidence="3">Belongs to the HPF/YfiA ribosome-associated protein family. Long HPF subfamily.</text>
</comment>
<dbReference type="InterPro" id="IPR038416">
    <property type="entry name" value="Ribosom_S30AE_C_sf"/>
</dbReference>
<proteinExistence type="inferred from homology"/>
<feature type="domain" description="Sigma 54 modulation/S30EA ribosomal protein C-terminal" evidence="5">
    <location>
        <begin position="140"/>
        <end position="193"/>
    </location>
</feature>
<dbReference type="SUPFAM" id="SSF69754">
    <property type="entry name" value="Ribosome binding protein Y (YfiA homologue)"/>
    <property type="match status" value="1"/>
</dbReference>
<comment type="subunit">
    <text evidence="3">Interacts with 100S ribosomes.</text>
</comment>
<sequence length="199" mass="22084">MDVIVTGRRCSINDDTRDVVARKLEESISKLRDRVIRTEVEFTAQDAKGDPSSAVRCEITLRAKGPVVRASGSAEDKMLAFDKALDRLRSQLRRAADRRKNRRGLRVQDLPAVERPAAPAAEPEPEVRQVAGLTVQGDGPLVVREKTFATSPLTLAQALDEMELVGHDFFLFQDAATGQPSVVYRRKAYNYGVIHLEVT</sequence>
<dbReference type="InterPro" id="IPR050574">
    <property type="entry name" value="HPF/YfiA_ribosome-assoc"/>
</dbReference>
<keyword evidence="7" id="KW-1185">Reference proteome</keyword>
<evidence type="ECO:0000313" key="6">
    <source>
        <dbReference type="EMBL" id="ERK55764.1"/>
    </source>
</evidence>
<comment type="caution">
    <text evidence="6">The sequence shown here is derived from an EMBL/GenBank/DDBJ whole genome shotgun (WGS) entry which is preliminary data.</text>
</comment>
<reference evidence="6" key="1">
    <citation type="submission" date="2013-08" db="EMBL/GenBank/DDBJ databases">
        <authorList>
            <person name="Durkin A.S."/>
            <person name="Haft D.R."/>
            <person name="McCorrison J."/>
            <person name="Torralba M."/>
            <person name="Gillis M."/>
            <person name="Haft D.H."/>
            <person name="Methe B."/>
            <person name="Sutton G."/>
            <person name="Nelson K.E."/>
        </authorList>
    </citation>
    <scope>NUCLEOTIDE SEQUENCE [LARGE SCALE GENOMIC DNA]</scope>
    <source>
        <strain evidence="6">F0233</strain>
    </source>
</reference>
<evidence type="ECO:0000256" key="4">
    <source>
        <dbReference type="SAM" id="MobiDB-lite"/>
    </source>
</evidence>
<dbReference type="Proteomes" id="UP000017052">
    <property type="component" value="Unassembled WGS sequence"/>
</dbReference>
<dbReference type="Gene3D" id="3.30.160.100">
    <property type="entry name" value="Ribosome hibernation promotion factor-like"/>
    <property type="match status" value="1"/>
</dbReference>
<dbReference type="FunFam" id="3.30.505.50:FF:000002">
    <property type="entry name" value="Ribosome hibernation promoting factor"/>
    <property type="match status" value="1"/>
</dbReference>
<protein>
    <recommendedName>
        <fullName evidence="3">Ribosome hibernation promoting factor</fullName>
        <shortName evidence="3">HPF</shortName>
    </recommendedName>
</protein>
<dbReference type="PANTHER" id="PTHR33231:SF1">
    <property type="entry name" value="30S RIBOSOMAL PROTEIN"/>
    <property type="match status" value="1"/>
</dbReference>
<dbReference type="EMBL" id="ACVN02000175">
    <property type="protein sequence ID" value="ERK55764.1"/>
    <property type="molecule type" value="Genomic_DNA"/>
</dbReference>
<dbReference type="InterPro" id="IPR034694">
    <property type="entry name" value="HPF_long/plastid"/>
</dbReference>
<dbReference type="InterPro" id="IPR032528">
    <property type="entry name" value="Ribosom_S30AE_C"/>
</dbReference>
<dbReference type="Pfam" id="PF16321">
    <property type="entry name" value="Ribosom_S30AE_C"/>
    <property type="match status" value="1"/>
</dbReference>
<evidence type="ECO:0000256" key="3">
    <source>
        <dbReference type="HAMAP-Rule" id="MF_00839"/>
    </source>
</evidence>